<gene>
    <name evidence="2" type="ORF">DKG74_18220</name>
</gene>
<dbReference type="FunFam" id="1.10.405.20:FF:000001">
    <property type="entry name" value="Amine oxidase"/>
    <property type="match status" value="1"/>
</dbReference>
<dbReference type="Gene3D" id="1.10.405.20">
    <property type="match status" value="1"/>
</dbReference>
<dbReference type="OrthoDB" id="20837at2"/>
<reference evidence="2 3" key="1">
    <citation type="submission" date="2018-05" db="EMBL/GenBank/DDBJ databases">
        <title>Zavarzinia sp. HR-AS.</title>
        <authorList>
            <person name="Lee Y."/>
            <person name="Jeon C.O."/>
        </authorList>
    </citation>
    <scope>NUCLEOTIDE SEQUENCE [LARGE SCALE GENOMIC DNA]</scope>
    <source>
        <strain evidence="2 3">HR-AS</strain>
    </source>
</reference>
<accession>A0A317E081</accession>
<feature type="domain" description="Amine oxidase" evidence="1">
    <location>
        <begin position="15"/>
        <end position="290"/>
    </location>
</feature>
<evidence type="ECO:0000313" key="3">
    <source>
        <dbReference type="Proteomes" id="UP000245461"/>
    </source>
</evidence>
<evidence type="ECO:0000313" key="2">
    <source>
        <dbReference type="EMBL" id="PWR18565.1"/>
    </source>
</evidence>
<dbReference type="Gene3D" id="3.30.70.1990">
    <property type="match status" value="1"/>
</dbReference>
<protein>
    <submittedName>
        <fullName evidence="2">NAD/FAD-binding protein</fullName>
    </submittedName>
</protein>
<comment type="caution">
    <text evidence="2">The sequence shown here is derived from an EMBL/GenBank/DDBJ whole genome shotgun (WGS) entry which is preliminary data.</text>
</comment>
<dbReference type="Pfam" id="PF01593">
    <property type="entry name" value="Amino_oxidase"/>
    <property type="match status" value="1"/>
</dbReference>
<dbReference type="AlphaFoldDB" id="A0A317E081"/>
<dbReference type="PANTHER" id="PTHR42923:SF17">
    <property type="entry name" value="AMINE OXIDASE DOMAIN-CONTAINING PROTEIN"/>
    <property type="match status" value="1"/>
</dbReference>
<dbReference type="Gene3D" id="3.50.50.60">
    <property type="entry name" value="FAD/NAD(P)-binding domain"/>
    <property type="match status" value="1"/>
</dbReference>
<proteinExistence type="predicted"/>
<dbReference type="InterPro" id="IPR002937">
    <property type="entry name" value="Amino_oxidase"/>
</dbReference>
<dbReference type="Proteomes" id="UP000245461">
    <property type="component" value="Unassembled WGS sequence"/>
</dbReference>
<dbReference type="InterPro" id="IPR050464">
    <property type="entry name" value="Zeta_carotene_desat/Oxidored"/>
</dbReference>
<name>A0A317E081_9PROT</name>
<evidence type="ECO:0000259" key="1">
    <source>
        <dbReference type="Pfam" id="PF01593"/>
    </source>
</evidence>
<dbReference type="RefSeq" id="WP_109907611.1">
    <property type="nucleotide sequence ID" value="NZ_QGLE01000013.1"/>
</dbReference>
<dbReference type="GO" id="GO:0016491">
    <property type="term" value="F:oxidoreductase activity"/>
    <property type="evidence" value="ECO:0007669"/>
    <property type="project" value="InterPro"/>
</dbReference>
<dbReference type="PANTHER" id="PTHR42923">
    <property type="entry name" value="PROTOPORPHYRINOGEN OXIDASE"/>
    <property type="match status" value="1"/>
</dbReference>
<dbReference type="InterPro" id="IPR036188">
    <property type="entry name" value="FAD/NAD-bd_sf"/>
</dbReference>
<sequence length="432" mass="47460">MTQGIQRIAVVGTGISGLSAAWLLRNRHRVTVYEKDDRLGGHAHTRVVDYDGAAIPVDTGFIVYNEVNYPHLTRLFASLGVVTDESNMSFSVSAGDGQLEWAGESLRTVFAQKRNLARPRFLGMLRDILRFNRDAAADLAAGRLAGLSLGAYLTRGGFGDAFRRDYLLPMGAAIWSTPAADMMDFPAASFIRFFANHALLRGLDERHQWRTVRGGSRSYVERIGRDLGDAVRLSCPAIAIERDAFGATVIDAAGGRERYDAVVLATHADQALTLLARPDEAERRILGAFRYTDNVAVLHRDSGQMPRRRAVWSSWNYLTGKGHAGDKVALTYWMNRLQGIDPARPLFVSLNPFRPIREDLVFATDHYRHPMFDAGAIAAQRELPSLQGRDRVWFAGSYAGNGFHEDGLAAGIAVASGLGCPPSWLMAKVAAE</sequence>
<keyword evidence="3" id="KW-1185">Reference proteome</keyword>
<dbReference type="SUPFAM" id="SSF51905">
    <property type="entry name" value="FAD/NAD(P)-binding domain"/>
    <property type="match status" value="1"/>
</dbReference>
<organism evidence="2 3">
    <name type="scientific">Zavarzinia aquatilis</name>
    <dbReference type="NCBI Taxonomy" id="2211142"/>
    <lineage>
        <taxon>Bacteria</taxon>
        <taxon>Pseudomonadati</taxon>
        <taxon>Pseudomonadota</taxon>
        <taxon>Alphaproteobacteria</taxon>
        <taxon>Rhodospirillales</taxon>
        <taxon>Zavarziniaceae</taxon>
        <taxon>Zavarzinia</taxon>
    </lineage>
</organism>
<dbReference type="EMBL" id="QGLE01000013">
    <property type="protein sequence ID" value="PWR18565.1"/>
    <property type="molecule type" value="Genomic_DNA"/>
</dbReference>